<dbReference type="EMBL" id="JACGCM010002161">
    <property type="protein sequence ID" value="KAF6143911.1"/>
    <property type="molecule type" value="Genomic_DNA"/>
</dbReference>
<accession>A0A7J7LML8</accession>
<gene>
    <name evidence="2" type="ORF">GIB67_001705</name>
</gene>
<comment type="caution">
    <text evidence="2">The sequence shown here is derived from an EMBL/GenBank/DDBJ whole genome shotgun (WGS) entry which is preliminary data.</text>
</comment>
<keyword evidence="1" id="KW-0472">Membrane</keyword>
<sequence>KTSSHWSRSPLLCPLPLFLHEIHEINLLLSFLYLIQIFLRLTRKDMGFPSHNPTIIGKPNLVGTKFFWFCRFSFPRCPKSRILLD</sequence>
<protein>
    <submittedName>
        <fullName evidence="2">Uncharacterized protein</fullName>
    </submittedName>
</protein>
<feature type="non-terminal residue" evidence="2">
    <location>
        <position position="1"/>
    </location>
</feature>
<evidence type="ECO:0000256" key="1">
    <source>
        <dbReference type="SAM" id="Phobius"/>
    </source>
</evidence>
<keyword evidence="3" id="KW-1185">Reference proteome</keyword>
<feature type="transmembrane region" description="Helical" evidence="1">
    <location>
        <begin position="25"/>
        <end position="42"/>
    </location>
</feature>
<reference evidence="2 3" key="1">
    <citation type="journal article" date="2020" name="IScience">
        <title>Genome Sequencing of the Endangered Kingdonia uniflora (Circaeasteraceae, Ranunculales) Reveals Potential Mechanisms of Evolutionary Specialization.</title>
        <authorList>
            <person name="Sun Y."/>
            <person name="Deng T."/>
            <person name="Zhang A."/>
            <person name="Moore M.J."/>
            <person name="Landis J.B."/>
            <person name="Lin N."/>
            <person name="Zhang H."/>
            <person name="Zhang X."/>
            <person name="Huang J."/>
            <person name="Zhang X."/>
            <person name="Sun H."/>
            <person name="Wang H."/>
        </authorList>
    </citation>
    <scope>NUCLEOTIDE SEQUENCE [LARGE SCALE GENOMIC DNA]</scope>
    <source>
        <strain evidence="2">TB1705</strain>
        <tissue evidence="2">Leaf</tissue>
    </source>
</reference>
<evidence type="ECO:0000313" key="2">
    <source>
        <dbReference type="EMBL" id="KAF6143911.1"/>
    </source>
</evidence>
<keyword evidence="1" id="KW-0812">Transmembrane</keyword>
<dbReference type="AlphaFoldDB" id="A0A7J7LML8"/>
<organism evidence="2 3">
    <name type="scientific">Kingdonia uniflora</name>
    <dbReference type="NCBI Taxonomy" id="39325"/>
    <lineage>
        <taxon>Eukaryota</taxon>
        <taxon>Viridiplantae</taxon>
        <taxon>Streptophyta</taxon>
        <taxon>Embryophyta</taxon>
        <taxon>Tracheophyta</taxon>
        <taxon>Spermatophyta</taxon>
        <taxon>Magnoliopsida</taxon>
        <taxon>Ranunculales</taxon>
        <taxon>Circaeasteraceae</taxon>
        <taxon>Kingdonia</taxon>
    </lineage>
</organism>
<keyword evidence="1" id="KW-1133">Transmembrane helix</keyword>
<dbReference type="Proteomes" id="UP000541444">
    <property type="component" value="Unassembled WGS sequence"/>
</dbReference>
<name>A0A7J7LML8_9MAGN</name>
<proteinExistence type="predicted"/>
<evidence type="ECO:0000313" key="3">
    <source>
        <dbReference type="Proteomes" id="UP000541444"/>
    </source>
</evidence>